<dbReference type="SUPFAM" id="SSF54523">
    <property type="entry name" value="Pili subunits"/>
    <property type="match status" value="1"/>
</dbReference>
<keyword evidence="3" id="KW-1185">Reference proteome</keyword>
<proteinExistence type="predicted"/>
<organism evidence="2 3">
    <name type="scientific">Chondromyces crocatus</name>
    <dbReference type="NCBI Taxonomy" id="52"/>
    <lineage>
        <taxon>Bacteria</taxon>
        <taxon>Pseudomonadati</taxon>
        <taxon>Myxococcota</taxon>
        <taxon>Polyangia</taxon>
        <taxon>Polyangiales</taxon>
        <taxon>Polyangiaceae</taxon>
        <taxon>Chondromyces</taxon>
    </lineage>
</organism>
<dbReference type="Pfam" id="PF07963">
    <property type="entry name" value="N_methyl"/>
    <property type="match status" value="1"/>
</dbReference>
<dbReference type="RefSeq" id="WP_050432886.1">
    <property type="nucleotide sequence ID" value="NZ_CP012159.1"/>
</dbReference>
<feature type="transmembrane region" description="Helical" evidence="1">
    <location>
        <begin position="12"/>
        <end position="35"/>
    </location>
</feature>
<dbReference type="NCBIfam" id="TIGR02532">
    <property type="entry name" value="IV_pilin_GFxxxE"/>
    <property type="match status" value="1"/>
</dbReference>
<name>A0A0K1EK51_CHOCO</name>
<dbReference type="InterPro" id="IPR045584">
    <property type="entry name" value="Pilin-like"/>
</dbReference>
<evidence type="ECO:0000256" key="1">
    <source>
        <dbReference type="SAM" id="Phobius"/>
    </source>
</evidence>
<reference evidence="2 3" key="1">
    <citation type="submission" date="2015-07" db="EMBL/GenBank/DDBJ databases">
        <title>Genome analysis of myxobacterium Chondromyces crocatus Cm c5 reveals a high potential for natural compound synthesis and the genetic basis for the loss of fruiting body formation.</title>
        <authorList>
            <person name="Zaburannyi N."/>
            <person name="Bunk B."/>
            <person name="Maier J."/>
            <person name="Overmann J."/>
            <person name="Mueller R."/>
        </authorList>
    </citation>
    <scope>NUCLEOTIDE SEQUENCE [LARGE SCALE GENOMIC DNA]</scope>
    <source>
        <strain evidence="2 3">Cm c5</strain>
    </source>
</reference>
<evidence type="ECO:0000313" key="3">
    <source>
        <dbReference type="Proteomes" id="UP000067626"/>
    </source>
</evidence>
<dbReference type="STRING" id="52.CMC5_052110"/>
<keyword evidence="1" id="KW-0472">Membrane</keyword>
<protein>
    <submittedName>
        <fullName evidence="2">Fimbiral protein pilA</fullName>
    </submittedName>
</protein>
<dbReference type="InterPro" id="IPR012902">
    <property type="entry name" value="N_methyl_site"/>
</dbReference>
<dbReference type="Proteomes" id="UP000067626">
    <property type="component" value="Chromosome"/>
</dbReference>
<keyword evidence="1" id="KW-1133">Transmembrane helix</keyword>
<keyword evidence="1" id="KW-0812">Transmembrane</keyword>
<dbReference type="Gene3D" id="3.30.700.10">
    <property type="entry name" value="Glycoprotein, Type 4 Pilin"/>
    <property type="match status" value="1"/>
</dbReference>
<accession>A0A0K1EK51</accession>
<dbReference type="EMBL" id="CP012159">
    <property type="protein sequence ID" value="AKT41052.1"/>
    <property type="molecule type" value="Genomic_DNA"/>
</dbReference>
<evidence type="ECO:0000313" key="2">
    <source>
        <dbReference type="EMBL" id="AKT41052.1"/>
    </source>
</evidence>
<dbReference type="PANTHER" id="PTHR30093">
    <property type="entry name" value="GENERAL SECRETION PATHWAY PROTEIN G"/>
    <property type="match status" value="1"/>
</dbReference>
<sequence length="199" mass="21416">MRAYKRYNNRAFTLVELMIVVAIIGVLAALAIYGVRRYMASAKTSEAKNNIGAISRAASSAYERENVSPEILVPGQSSTGTSHALCTDATPVPVTMPAGNKFQPAEADWGGATDLTGWRCLKFAVTQPIYYQYQYSTSGNFQNLGTAVLPAHQGAEYFDAVATGDLDADNEPSAFARGGDVINGQLVLATQLYVNNEYE</sequence>
<dbReference type="OrthoDB" id="5509808at2"/>
<gene>
    <name evidence="2" type="ORF">CMC5_052110</name>
</gene>
<dbReference type="AlphaFoldDB" id="A0A0K1EK51"/>
<dbReference type="KEGG" id="ccro:CMC5_052110"/>